<evidence type="ECO:0000259" key="2">
    <source>
        <dbReference type="Pfam" id="PF09917"/>
    </source>
</evidence>
<evidence type="ECO:0000313" key="4">
    <source>
        <dbReference type="Proteomes" id="UP000278398"/>
    </source>
</evidence>
<accession>A0A429Z2L2</accession>
<dbReference type="InterPro" id="IPR019223">
    <property type="entry name" value="DUF2147"/>
</dbReference>
<feature type="signal peptide" evidence="1">
    <location>
        <begin position="1"/>
        <end position="21"/>
    </location>
</feature>
<evidence type="ECO:0000256" key="1">
    <source>
        <dbReference type="SAM" id="SignalP"/>
    </source>
</evidence>
<dbReference type="Pfam" id="PF09917">
    <property type="entry name" value="DUF2147"/>
    <property type="match status" value="1"/>
</dbReference>
<feature type="domain" description="DUF2147" evidence="2">
    <location>
        <begin position="59"/>
        <end position="112"/>
    </location>
</feature>
<dbReference type="RefSeq" id="WP_126697971.1">
    <property type="nucleotide sequence ID" value="NZ_RWKW01000007.1"/>
</dbReference>
<dbReference type="AlphaFoldDB" id="A0A429Z2L2"/>
<keyword evidence="1" id="KW-0732">Signal</keyword>
<protein>
    <submittedName>
        <fullName evidence="3">DUF2147 domain-containing protein</fullName>
    </submittedName>
</protein>
<name>A0A429Z2L2_9HYPH</name>
<dbReference type="OrthoDB" id="9811671at2"/>
<reference evidence="3 4" key="1">
    <citation type="submission" date="2018-12" db="EMBL/GenBank/DDBJ databases">
        <title>Mesorhizobium carbonis sp. nov., isolated from coal mine water.</title>
        <authorList>
            <person name="Xin W."/>
            <person name="Xu Z."/>
            <person name="Xiang F."/>
            <person name="Zhang J."/>
            <person name="Xi L."/>
            <person name="Liu J."/>
        </authorList>
    </citation>
    <scope>NUCLEOTIDE SEQUENCE [LARGE SCALE GENOMIC DNA]</scope>
    <source>
        <strain evidence="3 4">B2.3</strain>
    </source>
</reference>
<comment type="caution">
    <text evidence="3">The sequence shown here is derived from an EMBL/GenBank/DDBJ whole genome shotgun (WGS) entry which is preliminary data.</text>
</comment>
<dbReference type="EMBL" id="RWKW01000007">
    <property type="protein sequence ID" value="RST87943.1"/>
    <property type="molecule type" value="Genomic_DNA"/>
</dbReference>
<dbReference type="Gene3D" id="2.40.128.520">
    <property type="match status" value="1"/>
</dbReference>
<dbReference type="Proteomes" id="UP000278398">
    <property type="component" value="Unassembled WGS sequence"/>
</dbReference>
<gene>
    <name evidence="3" type="ORF">EJC49_02950</name>
</gene>
<feature type="chain" id="PRO_5019294840" evidence="1">
    <location>
        <begin position="22"/>
        <end position="113"/>
    </location>
</feature>
<sequence>MKRILGPCIAALVLSAGAAFADPIEGNWKTASGETAVIAPCGGDFCIKLKTGKHAGKQIGKFGVNGANAYKGTITDPSEDKTYSGSGKVAGRSLTMKGCVAAIFCRSETWSKL</sequence>
<proteinExistence type="predicted"/>
<evidence type="ECO:0000313" key="3">
    <source>
        <dbReference type="EMBL" id="RST87943.1"/>
    </source>
</evidence>
<organism evidence="3 4">
    <name type="scientific">Aquibium carbonis</name>
    <dbReference type="NCBI Taxonomy" id="2495581"/>
    <lineage>
        <taxon>Bacteria</taxon>
        <taxon>Pseudomonadati</taxon>
        <taxon>Pseudomonadota</taxon>
        <taxon>Alphaproteobacteria</taxon>
        <taxon>Hyphomicrobiales</taxon>
        <taxon>Phyllobacteriaceae</taxon>
        <taxon>Aquibium</taxon>
    </lineage>
</organism>
<keyword evidence="4" id="KW-1185">Reference proteome</keyword>